<keyword evidence="1" id="KW-0560">Oxidoreductase</keyword>
<dbReference type="SUPFAM" id="SSF55347">
    <property type="entry name" value="Glyceraldehyde-3-phosphate dehydrogenase-like, C-terminal domain"/>
    <property type="match status" value="1"/>
</dbReference>
<dbReference type="OrthoDB" id="9815825at2"/>
<accession>A0A177ZGQ4</accession>
<dbReference type="PATRIC" id="fig|217031.6.peg.4632"/>
<dbReference type="GO" id="GO:0000166">
    <property type="term" value="F:nucleotide binding"/>
    <property type="evidence" value="ECO:0007669"/>
    <property type="project" value="InterPro"/>
</dbReference>
<dbReference type="InterPro" id="IPR055170">
    <property type="entry name" value="GFO_IDH_MocA-like_dom"/>
</dbReference>
<dbReference type="Gene3D" id="3.40.50.720">
    <property type="entry name" value="NAD(P)-binding Rossmann-like Domain"/>
    <property type="match status" value="1"/>
</dbReference>
<evidence type="ECO:0000259" key="3">
    <source>
        <dbReference type="Pfam" id="PF22725"/>
    </source>
</evidence>
<dbReference type="PANTHER" id="PTHR43818">
    <property type="entry name" value="BCDNA.GH03377"/>
    <property type="match status" value="1"/>
</dbReference>
<dbReference type="SUPFAM" id="SSF51735">
    <property type="entry name" value="NAD(P)-binding Rossmann-fold domains"/>
    <property type="match status" value="1"/>
</dbReference>
<keyword evidence="5" id="KW-1185">Reference proteome</keyword>
<evidence type="ECO:0000313" key="5">
    <source>
        <dbReference type="Proteomes" id="UP000077881"/>
    </source>
</evidence>
<dbReference type="STRING" id="217031.ABB05_21320"/>
<dbReference type="GO" id="GO:0016491">
    <property type="term" value="F:oxidoreductase activity"/>
    <property type="evidence" value="ECO:0007669"/>
    <property type="project" value="UniProtKB-KW"/>
</dbReference>
<comment type="caution">
    <text evidence="4">The sequence shown here is derived from an EMBL/GenBank/DDBJ whole genome shotgun (WGS) entry which is preliminary data.</text>
</comment>
<feature type="domain" description="Gfo/Idh/MocA-like oxidoreductase N-terminal" evidence="2">
    <location>
        <begin position="4"/>
        <end position="120"/>
    </location>
</feature>
<dbReference type="InterPro" id="IPR000683">
    <property type="entry name" value="Gfo/Idh/MocA-like_OxRdtase_N"/>
</dbReference>
<dbReference type="AlphaFoldDB" id="A0A177ZGQ4"/>
<dbReference type="RefSeq" id="WP_064468911.1">
    <property type="nucleotide sequence ID" value="NZ_LDJR01000061.1"/>
</dbReference>
<dbReference type="EMBL" id="LDJR01000061">
    <property type="protein sequence ID" value="OAK67106.1"/>
    <property type="molecule type" value="Genomic_DNA"/>
</dbReference>
<reference evidence="4 5" key="1">
    <citation type="submission" date="2015-05" db="EMBL/GenBank/DDBJ databases">
        <title>Comparison of genome.</title>
        <authorList>
            <person name="Zheng Z."/>
            <person name="Sun M."/>
        </authorList>
    </citation>
    <scope>NUCLEOTIDE SEQUENCE [LARGE SCALE GENOMIC DNA]</scope>
    <source>
        <strain evidence="4 5">G25-74</strain>
    </source>
</reference>
<dbReference type="InterPro" id="IPR050463">
    <property type="entry name" value="Gfo/Idh/MocA_oxidrdct_glycsds"/>
</dbReference>
<dbReference type="Pfam" id="PF22725">
    <property type="entry name" value="GFO_IDH_MocA_C3"/>
    <property type="match status" value="1"/>
</dbReference>
<dbReference type="PANTHER" id="PTHR43818:SF11">
    <property type="entry name" value="BCDNA.GH03377"/>
    <property type="match status" value="1"/>
</dbReference>
<evidence type="ECO:0008006" key="6">
    <source>
        <dbReference type="Google" id="ProtNLM"/>
    </source>
</evidence>
<evidence type="ECO:0000313" key="4">
    <source>
        <dbReference type="EMBL" id="OAK67106.1"/>
    </source>
</evidence>
<dbReference type="Proteomes" id="UP000077881">
    <property type="component" value="Unassembled WGS sequence"/>
</dbReference>
<organism evidence="4 5">
    <name type="scientific">Lederbergia galactosidilytica</name>
    <dbReference type="NCBI Taxonomy" id="217031"/>
    <lineage>
        <taxon>Bacteria</taxon>
        <taxon>Bacillati</taxon>
        <taxon>Bacillota</taxon>
        <taxon>Bacilli</taxon>
        <taxon>Bacillales</taxon>
        <taxon>Bacillaceae</taxon>
        <taxon>Lederbergia</taxon>
    </lineage>
</organism>
<protein>
    <recommendedName>
        <fullName evidence="6">Oxidoreductase</fullName>
    </recommendedName>
</protein>
<proteinExistence type="predicted"/>
<dbReference type="Pfam" id="PF01408">
    <property type="entry name" value="GFO_IDH_MocA"/>
    <property type="match status" value="1"/>
</dbReference>
<evidence type="ECO:0000256" key="1">
    <source>
        <dbReference type="ARBA" id="ARBA00023002"/>
    </source>
</evidence>
<gene>
    <name evidence="4" type="ORF">ABB05_21320</name>
</gene>
<dbReference type="Gene3D" id="3.30.360.10">
    <property type="entry name" value="Dihydrodipicolinate Reductase, domain 2"/>
    <property type="match status" value="1"/>
</dbReference>
<feature type="domain" description="GFO/IDH/MocA-like oxidoreductase" evidence="3">
    <location>
        <begin position="133"/>
        <end position="268"/>
    </location>
</feature>
<dbReference type="InterPro" id="IPR036291">
    <property type="entry name" value="NAD(P)-bd_dom_sf"/>
</dbReference>
<name>A0A177ZGQ4_9BACI</name>
<sequence length="377" mass="40775">MRRIKIGVIGCGMISEVYLQNCTQVFHHVLEVVAVADLVPELAAKRAKEFNVPTSCSVEELLANPEIEIVLNLTAPVAHTIVNEQILNAGKHVYTEKPFALTREDADKILNLAETKGLLVGCAPDTFLGASMQTCIKLIEDGEIGTPFAANASIILGTPANGNHPNVQNFLKLGGDPIMDMGPYYLTALVAMLGPIKRVTGSAQKLYEEVTITNEDSPRFGETFPVEAPTNVAATLDFDNGVVANLQATKESFGYKPKVEIFGTKGNLVVPDPNFFGPFPEFPVVVDVEIQYPNFETKTIPLTHGFCENSRGIGVADMAYALQSGRKHRASGQLAKHILDVSLGIFEASEKEKHIHIASTVDRPAALPVGLKDNQLD</sequence>
<evidence type="ECO:0000259" key="2">
    <source>
        <dbReference type="Pfam" id="PF01408"/>
    </source>
</evidence>